<dbReference type="RefSeq" id="XP_033395497.1">
    <property type="nucleotide sequence ID" value="XM_033546846.1"/>
</dbReference>
<feature type="signal peptide" evidence="1">
    <location>
        <begin position="1"/>
        <end position="26"/>
    </location>
</feature>
<reference evidence="2" key="1">
    <citation type="journal article" date="2020" name="Stud. Mycol.">
        <title>101 Dothideomycetes genomes: a test case for predicting lifestyles and emergence of pathogens.</title>
        <authorList>
            <person name="Haridas S."/>
            <person name="Albert R."/>
            <person name="Binder M."/>
            <person name="Bloem J."/>
            <person name="Labutti K."/>
            <person name="Salamov A."/>
            <person name="Andreopoulos B."/>
            <person name="Baker S."/>
            <person name="Barry K."/>
            <person name="Bills G."/>
            <person name="Bluhm B."/>
            <person name="Cannon C."/>
            <person name="Castanera R."/>
            <person name="Culley D."/>
            <person name="Daum C."/>
            <person name="Ezra D."/>
            <person name="Gonzalez J."/>
            <person name="Henrissat B."/>
            <person name="Kuo A."/>
            <person name="Liang C."/>
            <person name="Lipzen A."/>
            <person name="Lutzoni F."/>
            <person name="Magnuson J."/>
            <person name="Mondo S."/>
            <person name="Nolan M."/>
            <person name="Ohm R."/>
            <person name="Pangilinan J."/>
            <person name="Park H.-J."/>
            <person name="Ramirez L."/>
            <person name="Alfaro M."/>
            <person name="Sun H."/>
            <person name="Tritt A."/>
            <person name="Yoshinaga Y."/>
            <person name="Zwiers L.-H."/>
            <person name="Turgeon B."/>
            <person name="Goodwin S."/>
            <person name="Spatafora J."/>
            <person name="Crous P."/>
            <person name="Grigoriev I."/>
        </authorList>
    </citation>
    <scope>NUCLEOTIDE SEQUENCE</scope>
    <source>
        <strain evidence="2">CBS 121167</strain>
    </source>
</reference>
<accession>A0A6A6B982</accession>
<keyword evidence="1" id="KW-0732">Signal</keyword>
<evidence type="ECO:0000313" key="2">
    <source>
        <dbReference type="EMBL" id="KAF2139784.1"/>
    </source>
</evidence>
<evidence type="ECO:0008006" key="4">
    <source>
        <dbReference type="Google" id="ProtNLM"/>
    </source>
</evidence>
<protein>
    <recommendedName>
        <fullName evidence="4">REJ domain-containing protein</fullName>
    </recommendedName>
</protein>
<dbReference type="GeneID" id="54304353"/>
<evidence type="ECO:0000313" key="3">
    <source>
        <dbReference type="Proteomes" id="UP000799438"/>
    </source>
</evidence>
<dbReference type="EMBL" id="ML995491">
    <property type="protein sequence ID" value="KAF2139784.1"/>
    <property type="molecule type" value="Genomic_DNA"/>
</dbReference>
<gene>
    <name evidence="2" type="ORF">K452DRAFT_56037</name>
</gene>
<name>A0A6A6B982_9PEZI</name>
<evidence type="ECO:0000256" key="1">
    <source>
        <dbReference type="SAM" id="SignalP"/>
    </source>
</evidence>
<keyword evidence="3" id="KW-1185">Reference proteome</keyword>
<feature type="chain" id="PRO_5025364603" description="REJ domain-containing protein" evidence="1">
    <location>
        <begin position="27"/>
        <end position="104"/>
    </location>
</feature>
<sequence>MEAASFSAKSLSCLIFSVLCVPFCRSSSFLVESSLFFSFCLPRSVSSSEIRLASSVAAAMSVSMSMDLSVTFCPSSVILAFPWRMFLPSAGLRWRPYLHRLLGV</sequence>
<dbReference type="AlphaFoldDB" id="A0A6A6B982"/>
<proteinExistence type="predicted"/>
<organism evidence="2 3">
    <name type="scientific">Aplosporella prunicola CBS 121167</name>
    <dbReference type="NCBI Taxonomy" id="1176127"/>
    <lineage>
        <taxon>Eukaryota</taxon>
        <taxon>Fungi</taxon>
        <taxon>Dikarya</taxon>
        <taxon>Ascomycota</taxon>
        <taxon>Pezizomycotina</taxon>
        <taxon>Dothideomycetes</taxon>
        <taxon>Dothideomycetes incertae sedis</taxon>
        <taxon>Botryosphaeriales</taxon>
        <taxon>Aplosporellaceae</taxon>
        <taxon>Aplosporella</taxon>
    </lineage>
</organism>
<dbReference type="Proteomes" id="UP000799438">
    <property type="component" value="Unassembled WGS sequence"/>
</dbReference>